<dbReference type="EMBL" id="JABSTR010000007">
    <property type="protein sequence ID" value="KAH9375747.1"/>
    <property type="molecule type" value="Genomic_DNA"/>
</dbReference>
<dbReference type="AlphaFoldDB" id="A0A9J6GKA2"/>
<sequence length="80" mass="8818">MDPTRHLFSDTGDASASPHGSTSGASLQEQLAGLIGRAIGVIESHLETLHLQEHQRLRKNCEEQIQRISEFTAGHLFIQL</sequence>
<name>A0A9J6GKA2_HAELO</name>
<keyword evidence="3" id="KW-1185">Reference proteome</keyword>
<feature type="compositionally biased region" description="Polar residues" evidence="1">
    <location>
        <begin position="12"/>
        <end position="25"/>
    </location>
</feature>
<reference evidence="2 3" key="1">
    <citation type="journal article" date="2020" name="Cell">
        <title>Large-Scale Comparative Analyses of Tick Genomes Elucidate Their Genetic Diversity and Vector Capacities.</title>
        <authorList>
            <consortium name="Tick Genome and Microbiome Consortium (TIGMIC)"/>
            <person name="Jia N."/>
            <person name="Wang J."/>
            <person name="Shi W."/>
            <person name="Du L."/>
            <person name="Sun Y."/>
            <person name="Zhan W."/>
            <person name="Jiang J.F."/>
            <person name="Wang Q."/>
            <person name="Zhang B."/>
            <person name="Ji P."/>
            <person name="Bell-Sakyi L."/>
            <person name="Cui X.M."/>
            <person name="Yuan T.T."/>
            <person name="Jiang B.G."/>
            <person name="Yang W.F."/>
            <person name="Lam T.T."/>
            <person name="Chang Q.C."/>
            <person name="Ding S.J."/>
            <person name="Wang X.J."/>
            <person name="Zhu J.G."/>
            <person name="Ruan X.D."/>
            <person name="Zhao L."/>
            <person name="Wei J.T."/>
            <person name="Ye R.Z."/>
            <person name="Que T.C."/>
            <person name="Du C.H."/>
            <person name="Zhou Y.H."/>
            <person name="Cheng J.X."/>
            <person name="Dai P.F."/>
            <person name="Guo W.B."/>
            <person name="Han X.H."/>
            <person name="Huang E.J."/>
            <person name="Li L.F."/>
            <person name="Wei W."/>
            <person name="Gao Y.C."/>
            <person name="Liu J.Z."/>
            <person name="Shao H.Z."/>
            <person name="Wang X."/>
            <person name="Wang C.C."/>
            <person name="Yang T.C."/>
            <person name="Huo Q.B."/>
            <person name="Li W."/>
            <person name="Chen H.Y."/>
            <person name="Chen S.E."/>
            <person name="Zhou L.G."/>
            <person name="Ni X.B."/>
            <person name="Tian J.H."/>
            <person name="Sheng Y."/>
            <person name="Liu T."/>
            <person name="Pan Y.S."/>
            <person name="Xia L.Y."/>
            <person name="Li J."/>
            <person name="Zhao F."/>
            <person name="Cao W.C."/>
        </authorList>
    </citation>
    <scope>NUCLEOTIDE SEQUENCE [LARGE SCALE GENOMIC DNA]</scope>
    <source>
        <strain evidence="2">HaeL-2018</strain>
    </source>
</reference>
<evidence type="ECO:0000313" key="3">
    <source>
        <dbReference type="Proteomes" id="UP000821853"/>
    </source>
</evidence>
<protein>
    <submittedName>
        <fullName evidence="2">Uncharacterized protein</fullName>
    </submittedName>
</protein>
<accession>A0A9J6GKA2</accession>
<dbReference type="Proteomes" id="UP000821853">
    <property type="component" value="Chromosome 5"/>
</dbReference>
<comment type="caution">
    <text evidence="2">The sequence shown here is derived from an EMBL/GenBank/DDBJ whole genome shotgun (WGS) entry which is preliminary data.</text>
</comment>
<dbReference type="VEuPathDB" id="VectorBase:HLOH_063563"/>
<proteinExistence type="predicted"/>
<gene>
    <name evidence="2" type="ORF">HPB48_014631</name>
</gene>
<evidence type="ECO:0000313" key="2">
    <source>
        <dbReference type="EMBL" id="KAH9375747.1"/>
    </source>
</evidence>
<feature type="region of interest" description="Disordered" evidence="1">
    <location>
        <begin position="1"/>
        <end position="25"/>
    </location>
</feature>
<organism evidence="2 3">
    <name type="scientific">Haemaphysalis longicornis</name>
    <name type="common">Bush tick</name>
    <dbReference type="NCBI Taxonomy" id="44386"/>
    <lineage>
        <taxon>Eukaryota</taxon>
        <taxon>Metazoa</taxon>
        <taxon>Ecdysozoa</taxon>
        <taxon>Arthropoda</taxon>
        <taxon>Chelicerata</taxon>
        <taxon>Arachnida</taxon>
        <taxon>Acari</taxon>
        <taxon>Parasitiformes</taxon>
        <taxon>Ixodida</taxon>
        <taxon>Ixodoidea</taxon>
        <taxon>Ixodidae</taxon>
        <taxon>Haemaphysalinae</taxon>
        <taxon>Haemaphysalis</taxon>
    </lineage>
</organism>
<evidence type="ECO:0000256" key="1">
    <source>
        <dbReference type="SAM" id="MobiDB-lite"/>
    </source>
</evidence>